<dbReference type="InterPro" id="IPR012657">
    <property type="entry name" value="23S_rRNA-intervening_sequence"/>
</dbReference>
<dbReference type="PANTHER" id="PTHR38471:SF2">
    <property type="entry name" value="FOUR HELIX BUNDLE PROTEIN"/>
    <property type="match status" value="1"/>
</dbReference>
<sequence length="111" mass="12324">MVEEVHRESLLMPVERVPGLRAQLLRAVDAVPANIAEGARGSRSQFANFLRIARGSADEVAIHLQVARRAGAMSETAYWRCENSRVVVCKMLSRLIRTLDEHAAHAVNDAY</sequence>
<organism evidence="1 2">
    <name type="scientific">Gemmatimonas phototrophica</name>
    <dbReference type="NCBI Taxonomy" id="1379270"/>
    <lineage>
        <taxon>Bacteria</taxon>
        <taxon>Pseudomonadati</taxon>
        <taxon>Gemmatimonadota</taxon>
        <taxon>Gemmatimonadia</taxon>
        <taxon>Gemmatimonadales</taxon>
        <taxon>Gemmatimonadaceae</taxon>
        <taxon>Gemmatimonas</taxon>
    </lineage>
</organism>
<protein>
    <recommendedName>
        <fullName evidence="3">Four helix bundle protein</fullName>
    </recommendedName>
</protein>
<reference evidence="1 2" key="1">
    <citation type="journal article" date="2014" name="Proc. Natl. Acad. Sci. U.S.A.">
        <title>Functional type 2 photosynthetic reaction centers found in the rare bacterial phylum Gemmatimonadetes.</title>
        <authorList>
            <person name="Zeng Y."/>
            <person name="Feng F."/>
            <person name="Medova H."/>
            <person name="Dean J."/>
            <person name="Koblizek M."/>
        </authorList>
    </citation>
    <scope>NUCLEOTIDE SEQUENCE [LARGE SCALE GENOMIC DNA]</scope>
    <source>
        <strain evidence="1 2">AP64</strain>
    </source>
</reference>
<dbReference type="PANTHER" id="PTHR38471">
    <property type="entry name" value="FOUR HELIX BUNDLE PROTEIN"/>
    <property type="match status" value="1"/>
</dbReference>
<name>A0A143BQU3_9BACT</name>
<dbReference type="Gene3D" id="1.20.1440.60">
    <property type="entry name" value="23S rRNA-intervening sequence"/>
    <property type="match status" value="1"/>
</dbReference>
<dbReference type="Proteomes" id="UP000076404">
    <property type="component" value="Chromosome"/>
</dbReference>
<keyword evidence="2" id="KW-1185">Reference proteome</keyword>
<dbReference type="Pfam" id="PF05635">
    <property type="entry name" value="23S_rRNA_IVP"/>
    <property type="match status" value="1"/>
</dbReference>
<accession>A0A143BQU3</accession>
<reference evidence="1 2" key="2">
    <citation type="journal article" date="2016" name="Environ. Microbiol. Rep.">
        <title>Metagenomic evidence for the presence of phototrophic Gemmatimonadetes bacteria in diverse environments.</title>
        <authorList>
            <person name="Zeng Y."/>
            <person name="Baumbach J."/>
            <person name="Barbosa E.G."/>
            <person name="Azevedo V."/>
            <person name="Zhang C."/>
            <person name="Koblizek M."/>
        </authorList>
    </citation>
    <scope>NUCLEOTIDE SEQUENCE [LARGE SCALE GENOMIC DNA]</scope>
    <source>
        <strain evidence="1 2">AP64</strain>
    </source>
</reference>
<dbReference type="CDD" id="cd16377">
    <property type="entry name" value="23S_rRNA_IVP_like"/>
    <property type="match status" value="1"/>
</dbReference>
<dbReference type="InterPro" id="IPR036583">
    <property type="entry name" value="23S_rRNA_IVS_sf"/>
</dbReference>
<dbReference type="NCBIfam" id="TIGR02436">
    <property type="entry name" value="four helix bundle protein"/>
    <property type="match status" value="1"/>
</dbReference>
<evidence type="ECO:0000313" key="1">
    <source>
        <dbReference type="EMBL" id="AMW06930.1"/>
    </source>
</evidence>
<evidence type="ECO:0008006" key="3">
    <source>
        <dbReference type="Google" id="ProtNLM"/>
    </source>
</evidence>
<proteinExistence type="predicted"/>
<dbReference type="AlphaFoldDB" id="A0A143BQU3"/>
<dbReference type="eggNOG" id="ENOG50314Z5">
    <property type="taxonomic scope" value="Bacteria"/>
</dbReference>
<evidence type="ECO:0000313" key="2">
    <source>
        <dbReference type="Proteomes" id="UP000076404"/>
    </source>
</evidence>
<dbReference type="EMBL" id="CP011454">
    <property type="protein sequence ID" value="AMW06930.1"/>
    <property type="molecule type" value="Genomic_DNA"/>
</dbReference>
<dbReference type="KEGG" id="gph:GEMMAAP_15860"/>
<gene>
    <name evidence="1" type="ORF">GEMMAAP_15860</name>
</gene>
<dbReference type="STRING" id="1379270.GEMMAAP_15860"/>
<dbReference type="SUPFAM" id="SSF158446">
    <property type="entry name" value="IVS-encoded protein-like"/>
    <property type="match status" value="1"/>
</dbReference>